<gene>
    <name evidence="2" type="ORF">LMG26411_07232</name>
</gene>
<organism evidence="2 3">
    <name type="scientific">Cupriavidus numazuensis</name>
    <dbReference type="NCBI Taxonomy" id="221992"/>
    <lineage>
        <taxon>Bacteria</taxon>
        <taxon>Pseudomonadati</taxon>
        <taxon>Pseudomonadota</taxon>
        <taxon>Betaproteobacteria</taxon>
        <taxon>Burkholderiales</taxon>
        <taxon>Burkholderiaceae</taxon>
        <taxon>Cupriavidus</taxon>
    </lineage>
</organism>
<feature type="compositionally biased region" description="Low complexity" evidence="1">
    <location>
        <begin position="80"/>
        <end position="105"/>
    </location>
</feature>
<keyword evidence="3" id="KW-1185">Reference proteome</keyword>
<dbReference type="Proteomes" id="UP000672657">
    <property type="component" value="Unassembled WGS sequence"/>
</dbReference>
<comment type="caution">
    <text evidence="2">The sequence shown here is derived from an EMBL/GenBank/DDBJ whole genome shotgun (WGS) entry which is preliminary data.</text>
</comment>
<name>A0ABM8TU96_9BURK</name>
<accession>A0ABM8TU96</accession>
<sequence length="188" mass="19784">MPRRVRRRGWRASHAAPWAVVPLPTCANVPSCRTHRRTARHSARWPPNRRRLAVTSSISVAASGSSSSATSGVKRSNASAAACSSSPSATGSRSSCTTSADSACTPPRRMPKHTPSAMAGVLARITRSRSITATGTAWCSVPMAEDAGEEVAGTSSGQFGCSASSDRRGRCTAIQYDMGGTSRNNRYR</sequence>
<proteinExistence type="predicted"/>
<dbReference type="EMBL" id="CAJPVI010000072">
    <property type="protein sequence ID" value="CAG2160113.1"/>
    <property type="molecule type" value="Genomic_DNA"/>
</dbReference>
<reference evidence="2 3" key="1">
    <citation type="submission" date="2021-03" db="EMBL/GenBank/DDBJ databases">
        <authorList>
            <person name="Peeters C."/>
        </authorList>
    </citation>
    <scope>NUCLEOTIDE SEQUENCE [LARGE SCALE GENOMIC DNA]</scope>
    <source>
        <strain evidence="2 3">LMG 26411</strain>
    </source>
</reference>
<evidence type="ECO:0000313" key="3">
    <source>
        <dbReference type="Proteomes" id="UP000672657"/>
    </source>
</evidence>
<evidence type="ECO:0000256" key="1">
    <source>
        <dbReference type="SAM" id="MobiDB-lite"/>
    </source>
</evidence>
<feature type="region of interest" description="Disordered" evidence="1">
    <location>
        <begin position="80"/>
        <end position="116"/>
    </location>
</feature>
<evidence type="ECO:0000313" key="2">
    <source>
        <dbReference type="EMBL" id="CAG2160113.1"/>
    </source>
</evidence>
<protein>
    <submittedName>
        <fullName evidence="2">Uncharacterized protein</fullName>
    </submittedName>
</protein>